<feature type="transmembrane region" description="Helical" evidence="6">
    <location>
        <begin position="344"/>
        <end position="365"/>
    </location>
</feature>
<keyword evidence="9" id="KW-1185">Reference proteome</keyword>
<organism evidence="8 9">
    <name type="scientific">Pseudochelatococcus contaminans</name>
    <dbReference type="NCBI Taxonomy" id="1538103"/>
    <lineage>
        <taxon>Bacteria</taxon>
        <taxon>Pseudomonadati</taxon>
        <taxon>Pseudomonadota</taxon>
        <taxon>Alphaproteobacteria</taxon>
        <taxon>Hyphomicrobiales</taxon>
        <taxon>Chelatococcaceae</taxon>
        <taxon>Pseudochelatococcus</taxon>
    </lineage>
</organism>
<comment type="subcellular location">
    <subcellularLocation>
        <location evidence="1">Cell membrane</location>
        <topology evidence="1">Multi-pass membrane protein</topology>
    </subcellularLocation>
</comment>
<dbReference type="CDD" id="cd17324">
    <property type="entry name" value="MFS_NepI_like"/>
    <property type="match status" value="1"/>
</dbReference>
<evidence type="ECO:0000256" key="6">
    <source>
        <dbReference type="SAM" id="Phobius"/>
    </source>
</evidence>
<evidence type="ECO:0000256" key="3">
    <source>
        <dbReference type="ARBA" id="ARBA00022692"/>
    </source>
</evidence>
<feature type="transmembrane region" description="Helical" evidence="6">
    <location>
        <begin position="95"/>
        <end position="118"/>
    </location>
</feature>
<evidence type="ECO:0000256" key="4">
    <source>
        <dbReference type="ARBA" id="ARBA00022989"/>
    </source>
</evidence>
<feature type="transmembrane region" description="Helical" evidence="6">
    <location>
        <begin position="63"/>
        <end position="83"/>
    </location>
</feature>
<dbReference type="PANTHER" id="PTHR43124:SF3">
    <property type="entry name" value="CHLORAMPHENICOL EFFLUX PUMP RV0191"/>
    <property type="match status" value="1"/>
</dbReference>
<evidence type="ECO:0000256" key="5">
    <source>
        <dbReference type="ARBA" id="ARBA00023136"/>
    </source>
</evidence>
<reference evidence="8 9" key="1">
    <citation type="submission" date="2020-08" db="EMBL/GenBank/DDBJ databases">
        <title>Genomic Encyclopedia of Type Strains, Phase IV (KMG-IV): sequencing the most valuable type-strain genomes for metagenomic binning, comparative biology and taxonomic classification.</title>
        <authorList>
            <person name="Goeker M."/>
        </authorList>
    </citation>
    <scope>NUCLEOTIDE SEQUENCE [LARGE SCALE GENOMIC DNA]</scope>
    <source>
        <strain evidence="8 9">DSM 28760</strain>
    </source>
</reference>
<dbReference type="PROSITE" id="PS50850">
    <property type="entry name" value="MFS"/>
    <property type="match status" value="1"/>
</dbReference>
<dbReference type="SUPFAM" id="SSF103473">
    <property type="entry name" value="MFS general substrate transporter"/>
    <property type="match status" value="1"/>
</dbReference>
<feature type="transmembrane region" description="Helical" evidence="6">
    <location>
        <begin position="262"/>
        <end position="282"/>
    </location>
</feature>
<evidence type="ECO:0000313" key="9">
    <source>
        <dbReference type="Proteomes" id="UP000537592"/>
    </source>
</evidence>
<evidence type="ECO:0000313" key="8">
    <source>
        <dbReference type="EMBL" id="MBB3810431.1"/>
    </source>
</evidence>
<feature type="transmembrane region" description="Helical" evidence="6">
    <location>
        <begin position="25"/>
        <end position="43"/>
    </location>
</feature>
<proteinExistence type="predicted"/>
<feature type="transmembrane region" description="Helical" evidence="6">
    <location>
        <begin position="289"/>
        <end position="307"/>
    </location>
</feature>
<dbReference type="GO" id="GO:0022857">
    <property type="term" value="F:transmembrane transporter activity"/>
    <property type="evidence" value="ECO:0007669"/>
    <property type="project" value="InterPro"/>
</dbReference>
<dbReference type="GO" id="GO:0005886">
    <property type="term" value="C:plasma membrane"/>
    <property type="evidence" value="ECO:0007669"/>
    <property type="project" value="UniProtKB-SubCell"/>
</dbReference>
<protein>
    <submittedName>
        <fullName evidence="8">Putative MFS family arabinose efflux permease</fullName>
    </submittedName>
</protein>
<evidence type="ECO:0000259" key="7">
    <source>
        <dbReference type="PROSITE" id="PS50850"/>
    </source>
</evidence>
<dbReference type="EMBL" id="JACICC010000006">
    <property type="protein sequence ID" value="MBB3810431.1"/>
    <property type="molecule type" value="Genomic_DNA"/>
</dbReference>
<name>A0A7W5Z581_9HYPH</name>
<feature type="transmembrane region" description="Helical" evidence="6">
    <location>
        <begin position="229"/>
        <end position="256"/>
    </location>
</feature>
<sequence length="419" mass="43697">MTTTTTKDNPSIEQDDASSAAGDRLPLAALLALAMAAFITILTEALPAGLLPQMAESLEVSEALVGQLVTIYAVGSLVAAIPLTTATQGWRRRPLLLIAIGGFAIVNTVTAISDSYAITFVARFFAGVFAGLLWALVAGYAARMVPEHLTGRAIAVAMVGTPLALSLGIPAGTFLGAAFGWRITFALMSVLTVILVFWVLAKVPDFPGQARGNGFTLRAVFTLPGIRPVLFVTLSFVLAHNILYTYIAPFLVPAGIAERIDVVLLVFGVTALLGIWFIGALIDRWLRELVLVSTLLFGLSALLLGIWGQAPAVIYVAVAIWGLAFGGAATLFQTASAKTAGEAADVAQSMIVTVWNIAIAGGGIIGGVLLETVGVSAFPWSVLALLIATFAVAWSACAHGFPSSKHPVAASRANDPQDR</sequence>
<dbReference type="InterPro" id="IPR036259">
    <property type="entry name" value="MFS_trans_sf"/>
</dbReference>
<dbReference type="RefSeq" id="WP_183753405.1">
    <property type="nucleotide sequence ID" value="NZ_JACICC010000006.1"/>
</dbReference>
<dbReference type="InterPro" id="IPR020846">
    <property type="entry name" value="MFS_dom"/>
</dbReference>
<dbReference type="Proteomes" id="UP000537592">
    <property type="component" value="Unassembled WGS sequence"/>
</dbReference>
<feature type="transmembrane region" description="Helical" evidence="6">
    <location>
        <begin position="377"/>
        <end position="397"/>
    </location>
</feature>
<dbReference type="Pfam" id="PF07690">
    <property type="entry name" value="MFS_1"/>
    <property type="match status" value="1"/>
</dbReference>
<gene>
    <name evidence="8" type="ORF">FHS81_002532</name>
</gene>
<keyword evidence="2" id="KW-1003">Cell membrane</keyword>
<feature type="domain" description="Major facilitator superfamily (MFS) profile" evidence="7">
    <location>
        <begin position="29"/>
        <end position="405"/>
    </location>
</feature>
<keyword evidence="3 6" id="KW-0812">Transmembrane</keyword>
<accession>A0A7W5Z581</accession>
<evidence type="ECO:0000256" key="2">
    <source>
        <dbReference type="ARBA" id="ARBA00022475"/>
    </source>
</evidence>
<dbReference type="AlphaFoldDB" id="A0A7W5Z581"/>
<dbReference type="InterPro" id="IPR050189">
    <property type="entry name" value="MFS_Efflux_Transporters"/>
</dbReference>
<comment type="caution">
    <text evidence="8">The sequence shown here is derived from an EMBL/GenBank/DDBJ whole genome shotgun (WGS) entry which is preliminary data.</text>
</comment>
<keyword evidence="5 6" id="KW-0472">Membrane</keyword>
<keyword evidence="4 6" id="KW-1133">Transmembrane helix</keyword>
<evidence type="ECO:0000256" key="1">
    <source>
        <dbReference type="ARBA" id="ARBA00004651"/>
    </source>
</evidence>
<dbReference type="InterPro" id="IPR011701">
    <property type="entry name" value="MFS"/>
</dbReference>
<feature type="transmembrane region" description="Helical" evidence="6">
    <location>
        <begin position="154"/>
        <end position="175"/>
    </location>
</feature>
<feature type="transmembrane region" description="Helical" evidence="6">
    <location>
        <begin position="313"/>
        <end position="332"/>
    </location>
</feature>
<feature type="transmembrane region" description="Helical" evidence="6">
    <location>
        <begin position="181"/>
        <end position="201"/>
    </location>
</feature>
<dbReference type="Gene3D" id="1.20.1250.20">
    <property type="entry name" value="MFS general substrate transporter like domains"/>
    <property type="match status" value="1"/>
</dbReference>
<feature type="transmembrane region" description="Helical" evidence="6">
    <location>
        <begin position="124"/>
        <end position="142"/>
    </location>
</feature>
<dbReference type="PANTHER" id="PTHR43124">
    <property type="entry name" value="PURINE EFFLUX PUMP PBUE"/>
    <property type="match status" value="1"/>
</dbReference>